<accession>A0ABV9PZN5</accession>
<keyword evidence="2" id="KW-1003">Cell membrane</keyword>
<feature type="domain" description="Type II secretion system protein GspF" evidence="7">
    <location>
        <begin position="110"/>
        <end position="236"/>
    </location>
</feature>
<dbReference type="Proteomes" id="UP001596002">
    <property type="component" value="Unassembled WGS sequence"/>
</dbReference>
<dbReference type="InterPro" id="IPR018076">
    <property type="entry name" value="T2SS_GspF_dom"/>
</dbReference>
<dbReference type="PANTHER" id="PTHR35007">
    <property type="entry name" value="INTEGRAL MEMBRANE PROTEIN-RELATED"/>
    <property type="match status" value="1"/>
</dbReference>
<name>A0ABV9PZN5_9BACL</name>
<keyword evidence="9" id="KW-1185">Reference proteome</keyword>
<evidence type="ECO:0000256" key="4">
    <source>
        <dbReference type="ARBA" id="ARBA00022989"/>
    </source>
</evidence>
<protein>
    <submittedName>
        <fullName evidence="8">Type II secretion system F family protein</fullName>
    </submittedName>
</protein>
<evidence type="ECO:0000313" key="9">
    <source>
        <dbReference type="Proteomes" id="UP001596002"/>
    </source>
</evidence>
<reference evidence="9" key="1">
    <citation type="journal article" date="2019" name="Int. J. Syst. Evol. Microbiol.">
        <title>The Global Catalogue of Microorganisms (GCM) 10K type strain sequencing project: providing services to taxonomists for standard genome sequencing and annotation.</title>
        <authorList>
            <consortium name="The Broad Institute Genomics Platform"/>
            <consortium name="The Broad Institute Genome Sequencing Center for Infectious Disease"/>
            <person name="Wu L."/>
            <person name="Ma J."/>
        </authorList>
    </citation>
    <scope>NUCLEOTIDE SEQUENCE [LARGE SCALE GENOMIC DNA]</scope>
    <source>
        <strain evidence="9">WYCCWR 12678</strain>
    </source>
</reference>
<dbReference type="Pfam" id="PF00482">
    <property type="entry name" value="T2SSF"/>
    <property type="match status" value="1"/>
</dbReference>
<evidence type="ECO:0000313" key="8">
    <source>
        <dbReference type="EMBL" id="MFC4767183.1"/>
    </source>
</evidence>
<dbReference type="EMBL" id="JBHSHC010000050">
    <property type="protein sequence ID" value="MFC4767183.1"/>
    <property type="molecule type" value="Genomic_DNA"/>
</dbReference>
<evidence type="ECO:0000259" key="7">
    <source>
        <dbReference type="Pfam" id="PF00482"/>
    </source>
</evidence>
<keyword evidence="5 6" id="KW-0472">Membrane</keyword>
<comment type="subcellular location">
    <subcellularLocation>
        <location evidence="1">Cell membrane</location>
        <topology evidence="1">Multi-pass membrane protein</topology>
    </subcellularLocation>
</comment>
<comment type="caution">
    <text evidence="8">The sequence shown here is derived from an EMBL/GenBank/DDBJ whole genome shotgun (WGS) entry which is preliminary data.</text>
</comment>
<keyword evidence="4 6" id="KW-1133">Transmembrane helix</keyword>
<feature type="transmembrane region" description="Helical" evidence="6">
    <location>
        <begin position="71"/>
        <end position="89"/>
    </location>
</feature>
<feature type="transmembrane region" description="Helical" evidence="6">
    <location>
        <begin position="213"/>
        <end position="238"/>
    </location>
</feature>
<evidence type="ECO:0000256" key="6">
    <source>
        <dbReference type="SAM" id="Phobius"/>
    </source>
</evidence>
<sequence>MKPEESESWKDQFQNLPCRLLPKQYLQWIESQMDAAGRPNEETVSSFCSRQFLMFLLLGTLGLILPVQGGMFAPFFFAATGFCFPLFKIRGHIQRRQREVRKQVRQGIAVLIPLLESGLHFQTTLLDVLRRAEGTLGTESQILLVQIQAGRPFREALFESARRLQVREMNQWVRVLVDGDRYGPEAMAEKLRNLKGYMDRDYQRRAKKEIKDVLVRLFFVVLLFIFVPILILGFVVMLESLKQNLPM</sequence>
<dbReference type="RefSeq" id="WP_380025101.1">
    <property type="nucleotide sequence ID" value="NZ_JBHSHC010000050.1"/>
</dbReference>
<evidence type="ECO:0000256" key="1">
    <source>
        <dbReference type="ARBA" id="ARBA00004651"/>
    </source>
</evidence>
<evidence type="ECO:0000256" key="3">
    <source>
        <dbReference type="ARBA" id="ARBA00022692"/>
    </source>
</evidence>
<organism evidence="8 9">
    <name type="scientific">Effusibacillus consociatus</name>
    <dbReference type="NCBI Taxonomy" id="1117041"/>
    <lineage>
        <taxon>Bacteria</taxon>
        <taxon>Bacillati</taxon>
        <taxon>Bacillota</taxon>
        <taxon>Bacilli</taxon>
        <taxon>Bacillales</taxon>
        <taxon>Alicyclobacillaceae</taxon>
        <taxon>Effusibacillus</taxon>
    </lineage>
</organism>
<dbReference type="PANTHER" id="PTHR35007:SF2">
    <property type="entry name" value="PILUS ASSEMBLE PROTEIN"/>
    <property type="match status" value="1"/>
</dbReference>
<proteinExistence type="predicted"/>
<evidence type="ECO:0000256" key="2">
    <source>
        <dbReference type="ARBA" id="ARBA00022475"/>
    </source>
</evidence>
<gene>
    <name evidence="8" type="ORF">ACFO8Q_07370</name>
</gene>
<keyword evidence="3 6" id="KW-0812">Transmembrane</keyword>
<evidence type="ECO:0000256" key="5">
    <source>
        <dbReference type="ARBA" id="ARBA00023136"/>
    </source>
</evidence>